<evidence type="ECO:0000313" key="6">
    <source>
        <dbReference type="Proteomes" id="UP000812270"/>
    </source>
</evidence>
<comment type="caution">
    <text evidence="5">The sequence shown here is derived from an EMBL/GenBank/DDBJ whole genome shotgun (WGS) entry which is preliminary data.</text>
</comment>
<evidence type="ECO:0000259" key="3">
    <source>
        <dbReference type="Pfam" id="PF21307"/>
    </source>
</evidence>
<protein>
    <submittedName>
        <fullName evidence="5">Glycoside hydrolase family 95 protein</fullName>
    </submittedName>
</protein>
<keyword evidence="6" id="KW-1185">Reference proteome</keyword>
<proteinExistence type="predicted"/>
<evidence type="ECO:0000256" key="1">
    <source>
        <dbReference type="SAM" id="SignalP"/>
    </source>
</evidence>
<dbReference type="InterPro" id="IPR016518">
    <property type="entry name" value="Alpha-L-fucosidase"/>
</dbReference>
<dbReference type="Pfam" id="PF22124">
    <property type="entry name" value="Glyco_hydro_95_cat"/>
    <property type="match status" value="1"/>
</dbReference>
<dbReference type="PANTHER" id="PTHR31084:SF0">
    <property type="entry name" value="ALPHA-L-FUCOSIDASE 2"/>
    <property type="match status" value="1"/>
</dbReference>
<evidence type="ECO:0000313" key="5">
    <source>
        <dbReference type="EMBL" id="MBV4355632.1"/>
    </source>
</evidence>
<reference evidence="5" key="1">
    <citation type="submission" date="2021-06" db="EMBL/GenBank/DDBJ databases">
        <authorList>
            <person name="Huq M.A."/>
        </authorList>
    </citation>
    <scope>NUCLEOTIDE SEQUENCE</scope>
    <source>
        <strain evidence="5">MAH-26</strain>
    </source>
</reference>
<dbReference type="EMBL" id="JAHSPG010000001">
    <property type="protein sequence ID" value="MBV4355632.1"/>
    <property type="molecule type" value="Genomic_DNA"/>
</dbReference>
<feature type="signal peptide" evidence="1">
    <location>
        <begin position="1"/>
        <end position="26"/>
    </location>
</feature>
<dbReference type="Pfam" id="PF14498">
    <property type="entry name" value="Glyco_hyd_65N_2"/>
    <property type="match status" value="1"/>
</dbReference>
<feature type="domain" description="Alpha fucosidase A-like C-terminal" evidence="3">
    <location>
        <begin position="717"/>
        <end position="815"/>
    </location>
</feature>
<dbReference type="Proteomes" id="UP000812270">
    <property type="component" value="Unassembled WGS sequence"/>
</dbReference>
<dbReference type="AlphaFoldDB" id="A0A9E2S4T4"/>
<dbReference type="RefSeq" id="WP_217789184.1">
    <property type="nucleotide sequence ID" value="NZ_JAHSPG010000001.1"/>
</dbReference>
<dbReference type="PANTHER" id="PTHR31084">
    <property type="entry name" value="ALPHA-L-FUCOSIDASE 2"/>
    <property type="match status" value="1"/>
</dbReference>
<feature type="domain" description="Glycosyl hydrolase family 95 catalytic" evidence="4">
    <location>
        <begin position="299"/>
        <end position="714"/>
    </location>
</feature>
<feature type="chain" id="PRO_5039460402" evidence="1">
    <location>
        <begin position="27"/>
        <end position="818"/>
    </location>
</feature>
<evidence type="ECO:0000259" key="4">
    <source>
        <dbReference type="Pfam" id="PF22124"/>
    </source>
</evidence>
<organism evidence="5 6">
    <name type="scientific">Pinibacter aurantiacus</name>
    <dbReference type="NCBI Taxonomy" id="2851599"/>
    <lineage>
        <taxon>Bacteria</taxon>
        <taxon>Pseudomonadati</taxon>
        <taxon>Bacteroidota</taxon>
        <taxon>Chitinophagia</taxon>
        <taxon>Chitinophagales</taxon>
        <taxon>Chitinophagaceae</taxon>
        <taxon>Pinibacter</taxon>
    </lineage>
</organism>
<dbReference type="Pfam" id="PF21307">
    <property type="entry name" value="Glyco_hydro_95_C"/>
    <property type="match status" value="1"/>
</dbReference>
<dbReference type="InterPro" id="IPR049053">
    <property type="entry name" value="AFCA-like_C"/>
</dbReference>
<evidence type="ECO:0000259" key="2">
    <source>
        <dbReference type="Pfam" id="PF14498"/>
    </source>
</evidence>
<dbReference type="PIRSF" id="PIRSF007663">
    <property type="entry name" value="UCP007663"/>
    <property type="match status" value="1"/>
</dbReference>
<dbReference type="GO" id="GO:0004560">
    <property type="term" value="F:alpha-L-fucosidase activity"/>
    <property type="evidence" value="ECO:0007669"/>
    <property type="project" value="TreeGrafter"/>
</dbReference>
<accession>A0A9E2S4T4</accession>
<keyword evidence="1" id="KW-0732">Signal</keyword>
<dbReference type="InterPro" id="IPR027414">
    <property type="entry name" value="GH95_N_dom"/>
</dbReference>
<gene>
    <name evidence="5" type="ORF">KTO63_00640</name>
</gene>
<keyword evidence="5" id="KW-0378">Hydrolase</keyword>
<sequence length="818" mass="90576">MKMKRLFSKRNFFCMLSGLFAVTTQAQDDVRMLFKQPADNYLSSAPLGNGRLGAMVFGRADRERIVLNEISMWSGGVQDADDKDAYKYLPEIRQLLLAGKNKEAQDLMQKHFVCKGPGSGEGKDGKFGCYQTLGDLFINWKDAQQPIQNYSRYLRLDSAYTKTTWQRNGVDFTEEAIVSGPQQVIAVRLRSSKAGALSFATRIYRKERVSYAVKGNEMQMSGIMNSRGDEGIYYASVLKVIPTGGSLTQNDTSIIVNNATECLLLVSAATDMNWPNVEQRGPAPLPVVQATLQKASAQSWKNLLAANIKDYKSYFDRCSIKFAGAAQPEIGKMSVQERLVNFSKGNSDPALVSMYFNFGRYLMISSSRPGGMPANLQGLWADEYQTPWNGDYHTDINVQMNYWPAEVTNLADCHTPLFGLLGQMSNYGSRTAKAYYNARGWVTHPITNPFGFTSPGESSSWGSTVTGGIWAATHLWSHYEFNHDKKFLAQAYPILKGAAQFYQDILIEEPTHKWLVTAPSNSPENAYFDANGNHIANCMGPTVDNQFGRAILNYAADAADILGVDKKWADSVRAISKRLPPNQISPTTGALMEWLTDVKEVEPEHRHTSHLMAVYPLDEITPWDTPELADAVKVTLAHRGKGGIGWAWASRIMTWSRLQNGDKALEHLRYMLTPSTVTTVEYSSGAGTYPNLFCAGPPFQIDGNFGCTAGIAEMFLQSHGKEDVIRLLPALPSDRSLQSGAVKGLRARRGFEVSYNWKNAKVQTINIVSTNGLPCKILLNNAFTIKDRSGKAVKYKKDASGVVEFATVANGAYKIEVI</sequence>
<name>A0A9E2S4T4_9BACT</name>
<feature type="domain" description="Glycosyl hydrolase family 95 N-terminal" evidence="2">
    <location>
        <begin position="33"/>
        <end position="272"/>
    </location>
</feature>
<dbReference type="InterPro" id="IPR054363">
    <property type="entry name" value="GH95_cat"/>
</dbReference>